<dbReference type="Proteomes" id="UP000664859">
    <property type="component" value="Unassembled WGS sequence"/>
</dbReference>
<dbReference type="PANTHER" id="PTHR34859">
    <property type="entry name" value="UNNAMED PRODUCT"/>
    <property type="match status" value="1"/>
</dbReference>
<reference evidence="2" key="1">
    <citation type="submission" date="2021-02" db="EMBL/GenBank/DDBJ databases">
        <title>First Annotated Genome of the Yellow-green Alga Tribonema minus.</title>
        <authorList>
            <person name="Mahan K.M."/>
        </authorList>
    </citation>
    <scope>NUCLEOTIDE SEQUENCE</scope>
    <source>
        <strain evidence="2">UTEX B ZZ1240</strain>
    </source>
</reference>
<dbReference type="AlphaFoldDB" id="A0A836C953"/>
<comment type="caution">
    <text evidence="2">The sequence shown here is derived from an EMBL/GenBank/DDBJ whole genome shotgun (WGS) entry which is preliminary data.</text>
</comment>
<feature type="chain" id="PRO_5032747747" evidence="1">
    <location>
        <begin position="23"/>
        <end position="321"/>
    </location>
</feature>
<feature type="signal peptide" evidence="1">
    <location>
        <begin position="1"/>
        <end position="22"/>
    </location>
</feature>
<protein>
    <submittedName>
        <fullName evidence="2">Uncharacterized protein</fullName>
    </submittedName>
</protein>
<organism evidence="2 3">
    <name type="scientific">Tribonema minus</name>
    <dbReference type="NCBI Taxonomy" id="303371"/>
    <lineage>
        <taxon>Eukaryota</taxon>
        <taxon>Sar</taxon>
        <taxon>Stramenopiles</taxon>
        <taxon>Ochrophyta</taxon>
        <taxon>PX clade</taxon>
        <taxon>Xanthophyceae</taxon>
        <taxon>Tribonematales</taxon>
        <taxon>Tribonemataceae</taxon>
        <taxon>Tribonema</taxon>
    </lineage>
</organism>
<evidence type="ECO:0000313" key="3">
    <source>
        <dbReference type="Proteomes" id="UP000664859"/>
    </source>
</evidence>
<keyword evidence="3" id="KW-1185">Reference proteome</keyword>
<dbReference type="OrthoDB" id="71572at2759"/>
<keyword evidence="1" id="KW-0732">Signal</keyword>
<proteinExistence type="predicted"/>
<evidence type="ECO:0000313" key="2">
    <source>
        <dbReference type="EMBL" id="KAG5175976.1"/>
    </source>
</evidence>
<name>A0A836C953_9STRA</name>
<sequence>MSAACTAAIAAAIAVLVAVTAAAELNDARSGSFVFSRVLAAASSSGRGCFKRTAGRGVGTTLSACPDSAPHNEAGLCYSACPDGYTGVGPLCFPGCPDGFTDIGAFCQKPPPYGRGSGYAWDPFKDGVNLNLDGAVERCNSDSGGDGACETCLAMAYPKCAPSFQAFGCNMCSPECPDGGVDTGSGCAKDTVNRTVSAMVCEPGQEQDGLLCYPQCDGGSSGIGPLCWQGSCESDAEHSTDCGPFCARSSEDCAFLTAELAKLGWDTTQAGISGVACAAASAATLGAAAMCWATIGAGAAGDVAGAWHFLMVTMDGMCASA</sequence>
<gene>
    <name evidence="2" type="ORF">JKP88DRAFT_265576</name>
</gene>
<dbReference type="EMBL" id="JAFCMP010000542">
    <property type="protein sequence ID" value="KAG5175976.1"/>
    <property type="molecule type" value="Genomic_DNA"/>
</dbReference>
<dbReference type="PANTHER" id="PTHR34859:SF2">
    <property type="entry name" value="LYSM DOMAIN-CONTAINING PROTEIN"/>
    <property type="match status" value="1"/>
</dbReference>
<evidence type="ECO:0000256" key="1">
    <source>
        <dbReference type="SAM" id="SignalP"/>
    </source>
</evidence>
<accession>A0A836C953</accession>